<evidence type="ECO:0000313" key="4">
    <source>
        <dbReference type="Proteomes" id="UP000189677"/>
    </source>
</evidence>
<dbReference type="Pfam" id="PF01590">
    <property type="entry name" value="GAF"/>
    <property type="match status" value="1"/>
</dbReference>
<dbReference type="Proteomes" id="UP000189677">
    <property type="component" value="Chromosome"/>
</dbReference>
<feature type="domain" description="GAF" evidence="2">
    <location>
        <begin position="36"/>
        <end position="179"/>
    </location>
</feature>
<evidence type="ECO:0000259" key="2">
    <source>
        <dbReference type="Pfam" id="PF01590"/>
    </source>
</evidence>
<accession>A0A1U9QVC0</accession>
<dbReference type="InterPro" id="IPR029016">
    <property type="entry name" value="GAF-like_dom_sf"/>
</dbReference>
<dbReference type="Gene3D" id="3.30.450.40">
    <property type="match status" value="1"/>
</dbReference>
<dbReference type="PANTHER" id="PTHR43102:SF2">
    <property type="entry name" value="GAF DOMAIN-CONTAINING PROTEIN"/>
    <property type="match status" value="1"/>
</dbReference>
<protein>
    <recommendedName>
        <fullName evidence="2">GAF domain-containing protein</fullName>
    </recommendedName>
</protein>
<dbReference type="EMBL" id="CP018047">
    <property type="protein sequence ID" value="AQU68127.1"/>
    <property type="molecule type" value="Genomic_DNA"/>
</dbReference>
<reference evidence="3 4" key="1">
    <citation type="submission" date="2016-11" db="EMBL/GenBank/DDBJ databases">
        <title>Complete genome sequence of Streptomyces niveus SCSIO 3406.</title>
        <authorList>
            <person name="Zhu Q."/>
            <person name="Cheng W."/>
            <person name="Song Y."/>
            <person name="Li Q."/>
            <person name="Ju J."/>
        </authorList>
    </citation>
    <scope>NUCLEOTIDE SEQUENCE [LARGE SCALE GENOMIC DNA]</scope>
    <source>
        <strain evidence="3 4">SCSIO 3406</strain>
    </source>
</reference>
<organism evidence="3 4">
    <name type="scientific">Streptomyces niveus</name>
    <name type="common">Streptomyces spheroides</name>
    <dbReference type="NCBI Taxonomy" id="193462"/>
    <lineage>
        <taxon>Bacteria</taxon>
        <taxon>Bacillati</taxon>
        <taxon>Actinomycetota</taxon>
        <taxon>Actinomycetes</taxon>
        <taxon>Kitasatosporales</taxon>
        <taxon>Streptomycetaceae</taxon>
        <taxon>Streptomyces</taxon>
    </lineage>
</organism>
<dbReference type="OrthoDB" id="9150152at2"/>
<name>A0A1U9QVC0_STRNV</name>
<gene>
    <name evidence="3" type="ORF">BBN63_19810</name>
</gene>
<dbReference type="AlphaFoldDB" id="A0A1U9QVC0"/>
<evidence type="ECO:0000256" key="1">
    <source>
        <dbReference type="SAM" id="MobiDB-lite"/>
    </source>
</evidence>
<feature type="region of interest" description="Disordered" evidence="1">
    <location>
        <begin position="70"/>
        <end position="92"/>
    </location>
</feature>
<dbReference type="RefSeq" id="WP_078076722.1">
    <property type="nucleotide sequence ID" value="NZ_CP018047.1"/>
</dbReference>
<evidence type="ECO:0000313" key="3">
    <source>
        <dbReference type="EMBL" id="AQU68127.1"/>
    </source>
</evidence>
<dbReference type="KEGG" id="snw:BBN63_19810"/>
<sequence length="192" mass="20880">MTYDTEAGLHLPAPDMELAHREARLRELGLGDMPDAEFDAFATQLAQAAGAPYAMVNFITGHQFFAGLHTPSATQSGQGGPEAGGSPEVSRIMSRDHGYCPDVLNRRKALVLPDVYAYPRFASNEVVDLIGIRTYAGAPLIDERTDTVLGTVCFVGTDPRGKETGRDTLQLIKESRDQLMRLIYQRTGGGPR</sequence>
<dbReference type="PANTHER" id="PTHR43102">
    <property type="entry name" value="SLR1143 PROTEIN"/>
    <property type="match status" value="1"/>
</dbReference>
<keyword evidence="4" id="KW-1185">Reference proteome</keyword>
<dbReference type="SUPFAM" id="SSF55781">
    <property type="entry name" value="GAF domain-like"/>
    <property type="match status" value="1"/>
</dbReference>
<dbReference type="InterPro" id="IPR003018">
    <property type="entry name" value="GAF"/>
</dbReference>
<proteinExistence type="predicted"/>